<feature type="transmembrane region" description="Helical" evidence="2">
    <location>
        <begin position="15"/>
        <end position="35"/>
    </location>
</feature>
<gene>
    <name evidence="3" type="ORF">CBRE1094_LOCUS40591</name>
</gene>
<evidence type="ECO:0000256" key="1">
    <source>
        <dbReference type="SAM" id="MobiDB-lite"/>
    </source>
</evidence>
<dbReference type="EMBL" id="HBGU01074500">
    <property type="protein sequence ID" value="CAD9538416.1"/>
    <property type="molecule type" value="Transcribed_RNA"/>
</dbReference>
<keyword evidence="2" id="KW-0472">Membrane</keyword>
<proteinExistence type="predicted"/>
<protein>
    <submittedName>
        <fullName evidence="3">Uncharacterized protein</fullName>
    </submittedName>
</protein>
<reference evidence="3" key="1">
    <citation type="submission" date="2021-01" db="EMBL/GenBank/DDBJ databases">
        <authorList>
            <person name="Corre E."/>
            <person name="Pelletier E."/>
            <person name="Niang G."/>
            <person name="Scheremetjew M."/>
            <person name="Finn R."/>
            <person name="Kale V."/>
            <person name="Holt S."/>
            <person name="Cochrane G."/>
            <person name="Meng A."/>
            <person name="Brown T."/>
            <person name="Cohen L."/>
        </authorList>
    </citation>
    <scope>NUCLEOTIDE SEQUENCE</scope>
    <source>
        <strain evidence="3">UTEX LB 985</strain>
    </source>
</reference>
<feature type="region of interest" description="Disordered" evidence="1">
    <location>
        <begin position="131"/>
        <end position="200"/>
    </location>
</feature>
<evidence type="ECO:0000256" key="2">
    <source>
        <dbReference type="SAM" id="Phobius"/>
    </source>
</evidence>
<feature type="transmembrane region" description="Helical" evidence="2">
    <location>
        <begin position="41"/>
        <end position="62"/>
    </location>
</feature>
<keyword evidence="2" id="KW-0812">Transmembrane</keyword>
<keyword evidence="2" id="KW-1133">Transmembrane helix</keyword>
<feature type="transmembrane region" description="Helical" evidence="2">
    <location>
        <begin position="83"/>
        <end position="106"/>
    </location>
</feature>
<dbReference type="AlphaFoldDB" id="A0A7S2J6W8"/>
<name>A0A7S2J6W8_9EUKA</name>
<dbReference type="PRINTS" id="PR01217">
    <property type="entry name" value="PRICHEXTENSN"/>
</dbReference>
<evidence type="ECO:0000313" key="3">
    <source>
        <dbReference type="EMBL" id="CAD9538416.1"/>
    </source>
</evidence>
<sequence>MPRRDFTVEVDDERAACTVPVVALIIFFNFFYLWIYNESVLPGHGACEAILCLVAFCACVFASDRDSTWALAAHLGTGSCTPLVLACFLVCFLLALMGAVTFFSAIQSRTFEGTWPPEVNYRMGWLPPPSPFSPPSPPSPPPPPPSPSPPPPSPPPPSPPSPSPPPPSPPPAPPCPPLPPRPPPSSPPPSSPPPSPPSPPPLPPPYLITWLHYHQSNFHESRRPMAMRQPHLSLLKAMGVDDARDLYRLLETLEGGSVASDIELSRILAQPRFKEWSALVKRELRAVLMHDAQSTDRMLQLSRAAGDDKVLQKAKARRKKTAAKEFDQVQANTQDLEHTELRQLQAF</sequence>
<organism evidence="3">
    <name type="scientific">Haptolina brevifila</name>
    <dbReference type="NCBI Taxonomy" id="156173"/>
    <lineage>
        <taxon>Eukaryota</taxon>
        <taxon>Haptista</taxon>
        <taxon>Haptophyta</taxon>
        <taxon>Prymnesiophyceae</taxon>
        <taxon>Prymnesiales</taxon>
        <taxon>Prymnesiaceae</taxon>
        <taxon>Haptolina</taxon>
    </lineage>
</organism>
<accession>A0A7S2J6W8</accession>